<organism evidence="3 4">
    <name type="scientific">Panagrolaimus superbus</name>
    <dbReference type="NCBI Taxonomy" id="310955"/>
    <lineage>
        <taxon>Eukaryota</taxon>
        <taxon>Metazoa</taxon>
        <taxon>Ecdysozoa</taxon>
        <taxon>Nematoda</taxon>
        <taxon>Chromadorea</taxon>
        <taxon>Rhabditida</taxon>
        <taxon>Tylenchina</taxon>
        <taxon>Panagrolaimomorpha</taxon>
        <taxon>Panagrolaimoidea</taxon>
        <taxon>Panagrolaimidae</taxon>
        <taxon>Panagrolaimus</taxon>
    </lineage>
</organism>
<evidence type="ECO:0000313" key="4">
    <source>
        <dbReference type="WBParaSite" id="PSU_v2.g12095.t1"/>
    </source>
</evidence>
<dbReference type="WBParaSite" id="PSU_v2.g12095.t1">
    <property type="protein sequence ID" value="PSU_v2.g12095.t1"/>
    <property type="gene ID" value="PSU_v2.g12095"/>
</dbReference>
<protein>
    <submittedName>
        <fullName evidence="4">Uncharacterized protein</fullName>
    </submittedName>
</protein>
<dbReference type="Pfam" id="PF00415">
    <property type="entry name" value="RCC1"/>
    <property type="match status" value="3"/>
</dbReference>
<feature type="repeat" description="RCC1" evidence="1">
    <location>
        <begin position="991"/>
        <end position="1042"/>
    </location>
</feature>
<dbReference type="InterPro" id="IPR051553">
    <property type="entry name" value="Ran_GTPase-activating"/>
</dbReference>
<dbReference type="PANTHER" id="PTHR45982">
    <property type="entry name" value="REGULATOR OF CHROMOSOME CONDENSATION"/>
    <property type="match status" value="1"/>
</dbReference>
<feature type="repeat" description="RCC1" evidence="1">
    <location>
        <begin position="766"/>
        <end position="824"/>
    </location>
</feature>
<proteinExistence type="predicted"/>
<feature type="repeat" description="RCC1" evidence="1">
    <location>
        <begin position="715"/>
        <end position="765"/>
    </location>
</feature>
<feature type="compositionally biased region" description="Polar residues" evidence="2">
    <location>
        <begin position="1176"/>
        <end position="1195"/>
    </location>
</feature>
<dbReference type="PRINTS" id="PR00633">
    <property type="entry name" value="RCCNDNSATION"/>
</dbReference>
<accession>A0A914XZZ0</accession>
<reference evidence="4" key="1">
    <citation type="submission" date="2022-11" db="UniProtKB">
        <authorList>
            <consortium name="WormBaseParasite"/>
        </authorList>
    </citation>
    <scope>IDENTIFICATION</scope>
</reference>
<feature type="compositionally biased region" description="Basic and acidic residues" evidence="2">
    <location>
        <begin position="938"/>
        <end position="951"/>
    </location>
</feature>
<sequence length="1405" mass="156731">MSFHICAITETELPNETILDYTYISEENFLLVIALTSKGNLITYYKTGITQTLETISAHEIYHEWCEPVLVTITPDASVVVLVQSDGSLLMLPIKALIDVNWGVSNSICTAPTLIKIDQNDSEAIFRLPTCVVAFNSRFTNKPYIAYGNKAGKIYIIDLALRMQISSIGGDHSIHNIEFYSDTKDSYILITHFIGAQVIIRVESERCSIRETLSHVAVEEIDSIPEIKYSCQHTDGCLTALNTKENMVNIFPSFESINQQPKSSLKIPENTWLTFFNQKALICVTESNSIWLRLHFLNKDTGKACSVLVTKLDDRLLGIVPVISSSDELDDCFFVTEKKLIVCRPNLSINELALNCIAEEYFSAKMLEEIATSLQRDPKDMAKTLLRVALEKRSKSMNNNECELNGALALTLEVQVDMANIIQILSNFNETDLIIPFLTARCERDPKHWAALLEVYVVKLKRIVKQDDLSEKDAIEEQLKRCFTKCNASKEVFKLLLKQDMWSCICILLSKEPGQYSEMVANHLMEIPSLKTIKPNQLAQCLSFLLWSSIESLAAPLLTKVCTCLYDVDSPSQLALFANIGETLISKVPSSALMIYSIATVRYLYSIHEDRTLMLNINSVSLATGSNCAVAITDDDTPYFWGEFTAGSLKFRTETKKKSTSVKAPKSPIKIPASIAKTTLHPEKLITQIENSESELRIMAVACGTEHVLLLSASGIVYTCGRNRYGQCGTGNKNSISTPVEIHNNYGRAKQIFSGHYHSGLINERNEVFLWGWSVYGQLALDMSIEDNDLECRTIPSKVTVLPLDVEISSIALGYAHSLFLMSNGIVYGCGAVSFGQLAIDPQNLINVVEHLYSTKCKSLIHIPIAEPIKLLSSGYFHSIAVGESGRIYQWGIAPHTLRMRAFLTKRFNSTTRTQQKKTSESPAETVETPPPTNETKGNNEEQRSPTKKLKTDLGKEYMQVSIIHTWPSTASPIVQISAGYSHNALLTQDGELYTWGKSLDMQLGHGNKVEKEKPWKLVEPGDTKWKYVVAGRCTTMAVSSCGRLFVWGRNDKSQLGLGFTKKAEIQRKVFLRANKESKAVELPNDNCVVRPTPLPGLQIAVNQSASYSQREQSLMTFLQNADQQTLALISRYLVKHPVPVFALVHIHLFAGDIYNAVDVLCLICDETNLLRDATASGQNTPSKSLTVVSPQRSGGSLHGSMKSSRQELNRNNTPPIVQKIDDRNGNSTRNSIAPIQTPTKTPIELFDELLEKIWGLIRIHPLKEVQVLVLVRMLQAHFPIYNRLAADSRLCRLIDPFLDYPPPAPPSTSSSVHSSDSAGNKKLVDMVVRERFTALKSAKVSSVNKVKAVKQKSEHGSLDQLRYYADCGHYEKYVVESGPAKAEFAAMRNRLRKCSRCVMKGKQV</sequence>
<dbReference type="InterPro" id="IPR000408">
    <property type="entry name" value="Reg_chr_condens"/>
</dbReference>
<dbReference type="PROSITE" id="PS50012">
    <property type="entry name" value="RCC1_3"/>
    <property type="match status" value="3"/>
</dbReference>
<dbReference type="Gene3D" id="2.130.10.30">
    <property type="entry name" value="Regulator of chromosome condensation 1/beta-lactamase-inhibitor protein II"/>
    <property type="match status" value="2"/>
</dbReference>
<keyword evidence="3" id="KW-1185">Reference proteome</keyword>
<dbReference type="InterPro" id="IPR009091">
    <property type="entry name" value="RCC1/BLIP-II"/>
</dbReference>
<name>A0A914XZZ0_9BILA</name>
<evidence type="ECO:0000313" key="3">
    <source>
        <dbReference type="Proteomes" id="UP000887577"/>
    </source>
</evidence>
<feature type="region of interest" description="Disordered" evidence="2">
    <location>
        <begin position="1175"/>
        <end position="1235"/>
    </location>
</feature>
<dbReference type="PANTHER" id="PTHR45982:SF1">
    <property type="entry name" value="REGULATOR OF CHROMOSOME CONDENSATION"/>
    <property type="match status" value="1"/>
</dbReference>
<feature type="compositionally biased region" description="Polar residues" evidence="2">
    <location>
        <begin position="1226"/>
        <end position="1235"/>
    </location>
</feature>
<feature type="region of interest" description="Disordered" evidence="2">
    <location>
        <begin position="910"/>
        <end position="951"/>
    </location>
</feature>
<dbReference type="PROSITE" id="PS00626">
    <property type="entry name" value="RCC1_2"/>
    <property type="match status" value="1"/>
</dbReference>
<dbReference type="Proteomes" id="UP000887577">
    <property type="component" value="Unplaced"/>
</dbReference>
<evidence type="ECO:0000256" key="2">
    <source>
        <dbReference type="SAM" id="MobiDB-lite"/>
    </source>
</evidence>
<evidence type="ECO:0000256" key="1">
    <source>
        <dbReference type="PROSITE-ProRule" id="PRU00235"/>
    </source>
</evidence>
<dbReference type="SUPFAM" id="SSF50985">
    <property type="entry name" value="RCC1/BLIP-II"/>
    <property type="match status" value="2"/>
</dbReference>